<feature type="compositionally biased region" description="Acidic residues" evidence="1">
    <location>
        <begin position="87"/>
        <end position="101"/>
    </location>
</feature>
<accession>A0ABQ0KXL6</accession>
<sequence length="238" mass="25846">MSSFSTRVASALSFAHLTGFGARGKRAEEDDDDDKNKGRRADDDMDDDDDDEDGKKGRRAEADDRDDDDDDDRKGKKGKRARRAEADPDDEEEDGDEDDQGDDSKGKKGKRAKRAEDDEPEDDPDAEEDDDDEDGRKARGSRAYRQGVKAERARAARVHGSKHTTGRVALAARLLATTSMSSSQIIDVLRETPRDSSASGERSGRNPALGSDGGASPTRTAAIQSSWDRAMKRAGAAD</sequence>
<feature type="compositionally biased region" description="Acidic residues" evidence="1">
    <location>
        <begin position="43"/>
        <end position="52"/>
    </location>
</feature>
<feature type="compositionally biased region" description="Polar residues" evidence="1">
    <location>
        <begin position="217"/>
        <end position="227"/>
    </location>
</feature>
<dbReference type="Proteomes" id="UP000815677">
    <property type="component" value="Unassembled WGS sequence"/>
</dbReference>
<organism evidence="2 3">
    <name type="scientific">Mycena chlorophos</name>
    <name type="common">Agaric fungus</name>
    <name type="synonym">Agaricus chlorophos</name>
    <dbReference type="NCBI Taxonomy" id="658473"/>
    <lineage>
        <taxon>Eukaryota</taxon>
        <taxon>Fungi</taxon>
        <taxon>Dikarya</taxon>
        <taxon>Basidiomycota</taxon>
        <taxon>Agaricomycotina</taxon>
        <taxon>Agaricomycetes</taxon>
        <taxon>Agaricomycetidae</taxon>
        <taxon>Agaricales</taxon>
        <taxon>Marasmiineae</taxon>
        <taxon>Mycenaceae</taxon>
        <taxon>Mycena</taxon>
    </lineage>
</organism>
<evidence type="ECO:0000313" key="3">
    <source>
        <dbReference type="Proteomes" id="UP000815677"/>
    </source>
</evidence>
<gene>
    <name evidence="2" type="ORF">MCHLO_01370</name>
</gene>
<proteinExistence type="predicted"/>
<feature type="compositionally biased region" description="Acidic residues" evidence="1">
    <location>
        <begin position="117"/>
        <end position="133"/>
    </location>
</feature>
<evidence type="ECO:0000313" key="2">
    <source>
        <dbReference type="EMBL" id="GAT43700.1"/>
    </source>
</evidence>
<feature type="region of interest" description="Disordered" evidence="1">
    <location>
        <begin position="1"/>
        <end position="165"/>
    </location>
</feature>
<protein>
    <recommendedName>
        <fullName evidence="4">DNA primase</fullName>
    </recommendedName>
</protein>
<dbReference type="EMBL" id="DF839222">
    <property type="protein sequence ID" value="GAT43700.1"/>
    <property type="molecule type" value="Genomic_DNA"/>
</dbReference>
<reference evidence="2" key="1">
    <citation type="submission" date="2014-09" db="EMBL/GenBank/DDBJ databases">
        <title>Genome sequence of the luminous mushroom Mycena chlorophos for searching fungal bioluminescence genes.</title>
        <authorList>
            <person name="Tanaka Y."/>
            <person name="Kasuga D."/>
            <person name="Oba Y."/>
            <person name="Hase S."/>
            <person name="Sato K."/>
            <person name="Oba Y."/>
            <person name="Sakakibara Y."/>
        </authorList>
    </citation>
    <scope>NUCLEOTIDE SEQUENCE</scope>
</reference>
<feature type="compositionally biased region" description="Basic and acidic residues" evidence="1">
    <location>
        <begin position="53"/>
        <end position="62"/>
    </location>
</feature>
<evidence type="ECO:0008006" key="4">
    <source>
        <dbReference type="Google" id="ProtNLM"/>
    </source>
</evidence>
<feature type="region of interest" description="Disordered" evidence="1">
    <location>
        <begin position="179"/>
        <end position="238"/>
    </location>
</feature>
<name>A0ABQ0KXL6_MYCCL</name>
<feature type="compositionally biased region" description="Basic residues" evidence="1">
    <location>
        <begin position="155"/>
        <end position="165"/>
    </location>
</feature>
<evidence type="ECO:0000256" key="1">
    <source>
        <dbReference type="SAM" id="MobiDB-lite"/>
    </source>
</evidence>
<keyword evidence="3" id="KW-1185">Reference proteome</keyword>